<reference evidence="3 4" key="1">
    <citation type="submission" date="2024-07" db="EMBL/GenBank/DDBJ databases">
        <title>Marimonas sp.nov., isolated from tidal-flat sediment.</title>
        <authorList>
            <person name="Jayan J.N."/>
            <person name="Lee S.S."/>
        </authorList>
    </citation>
    <scope>NUCLEOTIDE SEQUENCE [LARGE SCALE GENOMIC DNA]</scope>
    <source>
        <strain evidence="3 4">MJW-29</strain>
    </source>
</reference>
<organism evidence="3 4">
    <name type="scientific">Sulfitobacter sediminis</name>
    <dbReference type="NCBI Taxonomy" id="3234186"/>
    <lineage>
        <taxon>Bacteria</taxon>
        <taxon>Pseudomonadati</taxon>
        <taxon>Pseudomonadota</taxon>
        <taxon>Alphaproteobacteria</taxon>
        <taxon>Rhodobacterales</taxon>
        <taxon>Roseobacteraceae</taxon>
        <taxon>Sulfitobacter</taxon>
    </lineage>
</organism>
<evidence type="ECO:0000313" key="3">
    <source>
        <dbReference type="EMBL" id="MEW9918949.1"/>
    </source>
</evidence>
<accession>A0ABV3RJ26</accession>
<comment type="caution">
    <text evidence="3">The sequence shown here is derived from an EMBL/GenBank/DDBJ whole genome shotgun (WGS) entry which is preliminary data.</text>
</comment>
<proteinExistence type="predicted"/>
<dbReference type="Proteomes" id="UP001556098">
    <property type="component" value="Unassembled WGS sequence"/>
</dbReference>
<dbReference type="Pfam" id="PF03808">
    <property type="entry name" value="Glyco_tran_WecG"/>
    <property type="match status" value="1"/>
</dbReference>
<name>A0ABV3RJ26_9RHOB</name>
<dbReference type="EMBL" id="JBFNXX010000003">
    <property type="protein sequence ID" value="MEW9918949.1"/>
    <property type="molecule type" value="Genomic_DNA"/>
</dbReference>
<protein>
    <submittedName>
        <fullName evidence="3">WecB/TagA/CpsF family glycosyltransferase</fullName>
    </submittedName>
</protein>
<dbReference type="RefSeq" id="WP_367876652.1">
    <property type="nucleotide sequence ID" value="NZ_JBFNXX010000003.1"/>
</dbReference>
<keyword evidence="1" id="KW-0328">Glycosyltransferase</keyword>
<keyword evidence="2" id="KW-0808">Transferase</keyword>
<keyword evidence="4" id="KW-1185">Reference proteome</keyword>
<evidence type="ECO:0000256" key="1">
    <source>
        <dbReference type="ARBA" id="ARBA00022676"/>
    </source>
</evidence>
<evidence type="ECO:0000256" key="2">
    <source>
        <dbReference type="ARBA" id="ARBA00022679"/>
    </source>
</evidence>
<gene>
    <name evidence="3" type="ORF">AB2B41_05010</name>
</gene>
<dbReference type="NCBIfam" id="TIGR00696">
    <property type="entry name" value="wecG_tagA_cpsF"/>
    <property type="match status" value="1"/>
</dbReference>
<evidence type="ECO:0000313" key="4">
    <source>
        <dbReference type="Proteomes" id="UP001556098"/>
    </source>
</evidence>
<dbReference type="PANTHER" id="PTHR34136">
    <property type="match status" value="1"/>
</dbReference>
<sequence length="250" mass="26997">MKFGAIDHAVTVNIATRAALFRALRERFSETRGFALATLNLDHLTKLPHDPAFLAAYRAHDLIVADGRPVVWLSRLAGRPLELMPGSDLILPICTICAEMEVPIALVGSSDEALEGAAAALVRWVPGLTVSYTCAPHYGFDPTGPEANAIFEALSASGAGICFIALGAPKQEIFAARGLRKAPGVGFASIGAGLDFLSGHQVRAPRIMRMLALEWLWRALQSPRRMVPRYARCFAILPGLTMQALRQRGK</sequence>
<dbReference type="PANTHER" id="PTHR34136:SF1">
    <property type="entry name" value="UDP-N-ACETYL-D-MANNOSAMINURONIC ACID TRANSFERASE"/>
    <property type="match status" value="1"/>
</dbReference>
<dbReference type="InterPro" id="IPR004629">
    <property type="entry name" value="WecG_TagA_CpsF"/>
</dbReference>
<dbReference type="CDD" id="cd06533">
    <property type="entry name" value="Glyco_transf_WecG_TagA"/>
    <property type="match status" value="1"/>
</dbReference>